<evidence type="ECO:0000313" key="3">
    <source>
        <dbReference type="Proteomes" id="UP000282184"/>
    </source>
</evidence>
<evidence type="ECO:0000313" key="2">
    <source>
        <dbReference type="EMBL" id="RTQ53177.1"/>
    </source>
</evidence>
<dbReference type="EMBL" id="RXOF01000001">
    <property type="protein sequence ID" value="RTQ53177.1"/>
    <property type="molecule type" value="Genomic_DNA"/>
</dbReference>
<accession>A0A431U834</accession>
<organism evidence="2 3">
    <name type="scientific">Hymenobacter gummosus</name>
    <dbReference type="NCBI Taxonomy" id="1776032"/>
    <lineage>
        <taxon>Bacteria</taxon>
        <taxon>Pseudomonadati</taxon>
        <taxon>Bacteroidota</taxon>
        <taxon>Cytophagia</taxon>
        <taxon>Cytophagales</taxon>
        <taxon>Hymenobacteraceae</taxon>
        <taxon>Hymenobacter</taxon>
    </lineage>
</organism>
<dbReference type="OrthoDB" id="886373at2"/>
<comment type="caution">
    <text evidence="2">The sequence shown here is derived from an EMBL/GenBank/DDBJ whole genome shotgun (WGS) entry which is preliminary data.</text>
</comment>
<keyword evidence="1" id="KW-0732">Signal</keyword>
<feature type="chain" id="PRO_5019435747" description="DUF4783 domain-containing protein" evidence="1">
    <location>
        <begin position="25"/>
        <end position="141"/>
    </location>
</feature>
<keyword evidence="3" id="KW-1185">Reference proteome</keyword>
<dbReference type="AlphaFoldDB" id="A0A431U834"/>
<evidence type="ECO:0000256" key="1">
    <source>
        <dbReference type="SAM" id="SignalP"/>
    </source>
</evidence>
<reference evidence="2 3" key="1">
    <citation type="submission" date="2018-12" db="EMBL/GenBank/DDBJ databases">
        <title>Hymenobacter gummosus sp. nov., isolated from a spring.</title>
        <authorList>
            <person name="Nie L."/>
        </authorList>
    </citation>
    <scope>NUCLEOTIDE SEQUENCE [LARGE SCALE GENOMIC DNA]</scope>
    <source>
        <strain evidence="2 3">KCTC 52166</strain>
    </source>
</reference>
<name>A0A431U834_9BACT</name>
<protein>
    <recommendedName>
        <fullName evidence="4">DUF4783 domain-containing protein</fullName>
    </recommendedName>
</protein>
<gene>
    <name evidence="2" type="ORF">EJV47_00090</name>
</gene>
<dbReference type="Proteomes" id="UP000282184">
    <property type="component" value="Unassembled WGS sequence"/>
</dbReference>
<sequence>MNYHWLRRLLPLLLLGLLWLPASAGPPAQAFLARQFLLAVLQGRFGVAYELLAPETRQQLSRQQFRQAAAPLYQRGQQAGPSIELYRLGLRLGENDDARWFYAFTFRSDSAAAAPAQLDVTFRDSAATQVLEFRLVPGKVK</sequence>
<dbReference type="RefSeq" id="WP_126691117.1">
    <property type="nucleotide sequence ID" value="NZ_RXOF01000001.1"/>
</dbReference>
<feature type="signal peptide" evidence="1">
    <location>
        <begin position="1"/>
        <end position="24"/>
    </location>
</feature>
<proteinExistence type="predicted"/>
<evidence type="ECO:0008006" key="4">
    <source>
        <dbReference type="Google" id="ProtNLM"/>
    </source>
</evidence>